<dbReference type="PANTHER" id="PTHR11439:SF450">
    <property type="entry name" value="REVERSE TRANSCRIPTASE TY1_COPIA-TYPE DOMAIN-CONTAINING PROTEIN"/>
    <property type="match status" value="1"/>
</dbReference>
<proteinExistence type="predicted"/>
<keyword evidence="1" id="KW-0496">Mitochondrion</keyword>
<reference evidence="1" key="1">
    <citation type="submission" date="2021-05" db="EMBL/GenBank/DDBJ databases">
        <title>The first draft genome of feather grasses using SMRT sequencing and its implications in molecular studies of Stipa.</title>
        <authorList>
            <person name="Baiakhmetov E."/>
            <person name="Guyomar C."/>
            <person name="Shelest E."/>
            <person name="Nobis M."/>
            <person name="Gudkova P.D."/>
        </authorList>
    </citation>
    <scope>NUCLEOTIDE SEQUENCE</scope>
</reference>
<name>A0A8F5Z9D1_9POAL</name>
<accession>A0A8F5Z9D1</accession>
<gene>
    <name evidence="1" type="primary">orf138</name>
</gene>
<protein>
    <recommendedName>
        <fullName evidence="2">Copia protein</fullName>
    </recommendedName>
</protein>
<dbReference type="CDD" id="cd09272">
    <property type="entry name" value="RNase_HI_RT_Ty1"/>
    <property type="match status" value="1"/>
</dbReference>
<evidence type="ECO:0000313" key="1">
    <source>
        <dbReference type="EMBL" id="QXO86988.1"/>
    </source>
</evidence>
<evidence type="ECO:0008006" key="2">
    <source>
        <dbReference type="Google" id="ProtNLM"/>
    </source>
</evidence>
<dbReference type="EMBL" id="MZ161093">
    <property type="protein sequence ID" value="QXO86988.1"/>
    <property type="molecule type" value="Genomic_DNA"/>
</dbReference>
<geneLocation type="mitochondrion" evidence="1"/>
<dbReference type="AlphaFoldDB" id="A0A8F5Z9D1"/>
<organism evidence="1">
    <name type="scientific">Stipa capillata</name>
    <dbReference type="NCBI Taxonomy" id="665498"/>
    <lineage>
        <taxon>Eukaryota</taxon>
        <taxon>Viridiplantae</taxon>
        <taxon>Streptophyta</taxon>
        <taxon>Embryophyta</taxon>
        <taxon>Tracheophyta</taxon>
        <taxon>Spermatophyta</taxon>
        <taxon>Magnoliopsida</taxon>
        <taxon>Liliopsida</taxon>
        <taxon>Poales</taxon>
        <taxon>Poaceae</taxon>
        <taxon>BOP clade</taxon>
        <taxon>Pooideae</taxon>
        <taxon>Stipodae</taxon>
        <taxon>Stipeae</taxon>
        <taxon>Stipa</taxon>
    </lineage>
</organism>
<sequence length="141" mass="15713">MRIKQSSTLVGSGESNQYRSIALAAAELTWIQSLLSELGCTSSSPPTIWCDNLGATYLAANPVFHARTKHVELDFHFVREKVSNRQLLVRKTTSSQQIADIFTKSLAASRFNFIRDKLTVSPVSLEGAVRITLHWTPQIHT</sequence>
<dbReference type="PANTHER" id="PTHR11439">
    <property type="entry name" value="GAG-POL-RELATED RETROTRANSPOSON"/>
    <property type="match status" value="1"/>
</dbReference>